<gene>
    <name evidence="2" type="ORF">E0F76_14900</name>
</gene>
<dbReference type="Gene3D" id="3.40.50.2000">
    <property type="entry name" value="Glycogen Phosphorylase B"/>
    <property type="match status" value="2"/>
</dbReference>
<keyword evidence="2" id="KW-0808">Transferase</keyword>
<comment type="caution">
    <text evidence="2">The sequence shown here is derived from an EMBL/GenBank/DDBJ whole genome shotgun (WGS) entry which is preliminary data.</text>
</comment>
<keyword evidence="3" id="KW-1185">Reference proteome</keyword>
<dbReference type="PANTHER" id="PTHR12526">
    <property type="entry name" value="GLYCOSYLTRANSFERASE"/>
    <property type="match status" value="1"/>
</dbReference>
<evidence type="ECO:0000313" key="3">
    <source>
        <dbReference type="Proteomes" id="UP000295479"/>
    </source>
</evidence>
<dbReference type="Proteomes" id="UP000295479">
    <property type="component" value="Unassembled WGS sequence"/>
</dbReference>
<dbReference type="Pfam" id="PF00534">
    <property type="entry name" value="Glycos_transf_1"/>
    <property type="match status" value="1"/>
</dbReference>
<dbReference type="CDD" id="cd03801">
    <property type="entry name" value="GT4_PimA-like"/>
    <property type="match status" value="1"/>
</dbReference>
<protein>
    <submittedName>
        <fullName evidence="2">Glycosyltransferase</fullName>
    </submittedName>
</protein>
<sequence>MKVLWITNDVIESFYPFVEGKPTKGGSWVESLYFALNKYSSIELGILTPVLDGNIQKIIQNNIIYYTIPINKKSKKNYLSKELSEHYLAQIYDFEPDIIHIHGTELNFGLIAKLVPLLPVVCSIQGIISCYMPYLKSSVANIDINRFKSLKNWLFYGGVNGFYTNWNKYSIIEKEIYKNNKYFIGRTNWDRAQLKALNPNAHYFHGEELLRNAFYKTQWDLLTCKRETIFFSSAAYSVKGLHVLLKAVNLLKTKYPNILVNVPLSQIKNKLTLRERFFGEDYTIYLGYLIRKFNLEKNINFFKRLNAQAMAEQYKSNHIFVLASFIENSPNSLGESMLVGCPTITSFVGGIGSIVKDEESTLMFPSGDSNFLAYQIDRMFSNDELAQKLSVNAKKIAEKRHHIKGASSQYQNIYENIVYNNRI</sequence>
<dbReference type="GO" id="GO:0016757">
    <property type="term" value="F:glycosyltransferase activity"/>
    <property type="evidence" value="ECO:0007669"/>
    <property type="project" value="InterPro"/>
</dbReference>
<dbReference type="OrthoDB" id="1096251at2"/>
<dbReference type="RefSeq" id="WP_132007809.1">
    <property type="nucleotide sequence ID" value="NZ_SMFK01000012.1"/>
</dbReference>
<reference evidence="2 3" key="1">
    <citation type="submission" date="2019-03" db="EMBL/GenBank/DDBJ databases">
        <title>Flavobacterium AR-3-4 sp. nov. isolated from arctic soil.</title>
        <authorList>
            <person name="Chaudhary D.K."/>
        </authorList>
    </citation>
    <scope>NUCLEOTIDE SEQUENCE [LARGE SCALE GENOMIC DNA]</scope>
    <source>
        <strain evidence="2 3">AR-3-4</strain>
    </source>
</reference>
<evidence type="ECO:0000313" key="2">
    <source>
        <dbReference type="EMBL" id="TDD95066.1"/>
    </source>
</evidence>
<dbReference type="InterPro" id="IPR001296">
    <property type="entry name" value="Glyco_trans_1"/>
</dbReference>
<dbReference type="EMBL" id="SMFK01000012">
    <property type="protein sequence ID" value="TDD95066.1"/>
    <property type="molecule type" value="Genomic_DNA"/>
</dbReference>
<feature type="domain" description="Glycosyl transferase family 1" evidence="1">
    <location>
        <begin position="225"/>
        <end position="395"/>
    </location>
</feature>
<name>A0A4R5C8V1_9FLAO</name>
<accession>A0A4R5C8V1</accession>
<proteinExistence type="predicted"/>
<organism evidence="2 3">
    <name type="scientific">Flavobacterium cellulosilyticum</name>
    <dbReference type="NCBI Taxonomy" id="2541731"/>
    <lineage>
        <taxon>Bacteria</taxon>
        <taxon>Pseudomonadati</taxon>
        <taxon>Bacteroidota</taxon>
        <taxon>Flavobacteriia</taxon>
        <taxon>Flavobacteriales</taxon>
        <taxon>Flavobacteriaceae</taxon>
        <taxon>Flavobacterium</taxon>
    </lineage>
</organism>
<evidence type="ECO:0000259" key="1">
    <source>
        <dbReference type="Pfam" id="PF00534"/>
    </source>
</evidence>
<dbReference type="AlphaFoldDB" id="A0A4R5C8V1"/>
<dbReference type="SUPFAM" id="SSF53756">
    <property type="entry name" value="UDP-Glycosyltransferase/glycogen phosphorylase"/>
    <property type="match status" value="1"/>
</dbReference>